<dbReference type="Pfam" id="PF00067">
    <property type="entry name" value="p450"/>
    <property type="match status" value="1"/>
</dbReference>
<organism evidence="17 18">
    <name type="scientific">Phaedon cochleariae</name>
    <name type="common">Mustard beetle</name>
    <dbReference type="NCBI Taxonomy" id="80249"/>
    <lineage>
        <taxon>Eukaryota</taxon>
        <taxon>Metazoa</taxon>
        <taxon>Ecdysozoa</taxon>
        <taxon>Arthropoda</taxon>
        <taxon>Hexapoda</taxon>
        <taxon>Insecta</taxon>
        <taxon>Pterygota</taxon>
        <taxon>Neoptera</taxon>
        <taxon>Endopterygota</taxon>
        <taxon>Coleoptera</taxon>
        <taxon>Polyphaga</taxon>
        <taxon>Cucujiformia</taxon>
        <taxon>Chrysomeloidea</taxon>
        <taxon>Chrysomelidae</taxon>
        <taxon>Chrysomelinae</taxon>
        <taxon>Chrysomelini</taxon>
        <taxon>Phaedon</taxon>
    </lineage>
</organism>
<evidence type="ECO:0000256" key="4">
    <source>
        <dbReference type="ARBA" id="ARBA00004406"/>
    </source>
</evidence>
<dbReference type="Proteomes" id="UP001153737">
    <property type="component" value="Chromosome 6"/>
</dbReference>
<sequence>MSLFLLVLVLTLICIFVKKNLSYWVERGVPGPQPLPIVGNIGRNILGKVSQGQIFTDIYRTYQEYSFVGIFRGTVPYLLVRDPDFIRNIIVKDFKHFQENNVAVNEDVDPIFARNPFVIKDIAVWKLKRAQLISCFSSGKMKRYYPLLEESAMKMIKYIENQLRTSAPLECRELSVRFSLESVASCVFGIDGKCFEEDYPKFREMADEVLSPRGLLRGLKLTLILSWPSLAKPLKMKFVSKEVEDKLFGTVRMSLKLRKENNVVRNDFLDYLSQLSSNTESFSEMDLIGHAASFFSGGYETTSRAMGFFIFELAMNPECQDKLRQEIIHSYEENGNKFSYESINEMRYLDACFNENMRKNAISHYMTKVCTERYTFTPTNPEYKKMSVTLEPGTPIIIPLRGLLSDPKYWNSPEKFVPERFLDRDSVHKFTYLPFGEGPRICIGQRFGTTQLKVVIAHLLKNFVLEVNSKTQFPVKYNPFHILLTPVEGLWINLRRLK</sequence>
<comment type="subcellular location">
    <subcellularLocation>
        <location evidence="4">Endoplasmic reticulum membrane</location>
        <topology evidence="4">Peripheral membrane protein</topology>
    </subcellularLocation>
    <subcellularLocation>
        <location evidence="3">Microsome membrane</location>
        <topology evidence="3">Peripheral membrane protein</topology>
    </subcellularLocation>
</comment>
<dbReference type="GO" id="GO:0004497">
    <property type="term" value="F:monooxygenase activity"/>
    <property type="evidence" value="ECO:0007669"/>
    <property type="project" value="UniProtKB-KW"/>
</dbReference>
<comment type="cofactor">
    <cofactor evidence="1 14">
        <name>heme</name>
        <dbReference type="ChEBI" id="CHEBI:30413"/>
    </cofactor>
</comment>
<dbReference type="InterPro" id="IPR036396">
    <property type="entry name" value="Cyt_P450_sf"/>
</dbReference>
<dbReference type="CDD" id="cd11056">
    <property type="entry name" value="CYP6-like"/>
    <property type="match status" value="1"/>
</dbReference>
<name>A0A9P0DNJ2_PHACE</name>
<gene>
    <name evidence="17" type="ORF">PHAECO_LOCUS10487</name>
</gene>
<comment type="function">
    <text evidence="2">May be involved in the metabolism of insect hormones and in the breakdown of synthetic insecticides.</text>
</comment>
<evidence type="ECO:0000256" key="3">
    <source>
        <dbReference type="ARBA" id="ARBA00004174"/>
    </source>
</evidence>
<proteinExistence type="inferred from homology"/>
<comment type="similarity">
    <text evidence="5 15">Belongs to the cytochrome P450 family.</text>
</comment>
<dbReference type="Gene3D" id="1.10.630.10">
    <property type="entry name" value="Cytochrome P450"/>
    <property type="match status" value="1"/>
</dbReference>
<keyword evidence="9" id="KW-0492">Microsome</keyword>
<dbReference type="SUPFAM" id="SSF48264">
    <property type="entry name" value="Cytochrome P450"/>
    <property type="match status" value="1"/>
</dbReference>
<dbReference type="FunFam" id="1.10.630.10:FF:000182">
    <property type="entry name" value="Cytochrome P450 3A4"/>
    <property type="match status" value="1"/>
</dbReference>
<evidence type="ECO:0000256" key="15">
    <source>
        <dbReference type="RuleBase" id="RU000461"/>
    </source>
</evidence>
<evidence type="ECO:0000256" key="12">
    <source>
        <dbReference type="ARBA" id="ARBA00023033"/>
    </source>
</evidence>
<evidence type="ECO:0000256" key="1">
    <source>
        <dbReference type="ARBA" id="ARBA00001971"/>
    </source>
</evidence>
<evidence type="ECO:0000256" key="10">
    <source>
        <dbReference type="ARBA" id="ARBA00023002"/>
    </source>
</evidence>
<dbReference type="InterPro" id="IPR001128">
    <property type="entry name" value="Cyt_P450"/>
</dbReference>
<evidence type="ECO:0000256" key="7">
    <source>
        <dbReference type="ARBA" id="ARBA00022723"/>
    </source>
</evidence>
<evidence type="ECO:0000256" key="8">
    <source>
        <dbReference type="ARBA" id="ARBA00022824"/>
    </source>
</evidence>
<keyword evidence="12 15" id="KW-0503">Monooxygenase</keyword>
<evidence type="ECO:0000256" key="5">
    <source>
        <dbReference type="ARBA" id="ARBA00010617"/>
    </source>
</evidence>
<keyword evidence="13" id="KW-0472">Membrane</keyword>
<dbReference type="PRINTS" id="PR00385">
    <property type="entry name" value="P450"/>
</dbReference>
<dbReference type="GO" id="GO:0005506">
    <property type="term" value="F:iron ion binding"/>
    <property type="evidence" value="ECO:0007669"/>
    <property type="project" value="InterPro"/>
</dbReference>
<reference evidence="17" key="1">
    <citation type="submission" date="2022-01" db="EMBL/GenBank/DDBJ databases">
        <authorList>
            <person name="King R."/>
        </authorList>
    </citation>
    <scope>NUCLEOTIDE SEQUENCE</scope>
</reference>
<dbReference type="InterPro" id="IPR002401">
    <property type="entry name" value="Cyt_P450_E_grp-I"/>
</dbReference>
<evidence type="ECO:0000256" key="16">
    <source>
        <dbReference type="SAM" id="SignalP"/>
    </source>
</evidence>
<evidence type="ECO:0000256" key="6">
    <source>
        <dbReference type="ARBA" id="ARBA00022617"/>
    </source>
</evidence>
<dbReference type="InterPro" id="IPR050476">
    <property type="entry name" value="Insect_CytP450_Detox"/>
</dbReference>
<feature type="signal peptide" evidence="16">
    <location>
        <begin position="1"/>
        <end position="22"/>
    </location>
</feature>
<keyword evidence="16" id="KW-0732">Signal</keyword>
<keyword evidence="11 14" id="KW-0408">Iron</keyword>
<feature type="chain" id="PRO_5040415566" description="Cytochrome P450" evidence="16">
    <location>
        <begin position="23"/>
        <end position="498"/>
    </location>
</feature>
<feature type="binding site" description="axial binding residue" evidence="14">
    <location>
        <position position="442"/>
    </location>
    <ligand>
        <name>heme</name>
        <dbReference type="ChEBI" id="CHEBI:30413"/>
    </ligand>
    <ligandPart>
        <name>Fe</name>
        <dbReference type="ChEBI" id="CHEBI:18248"/>
    </ligandPart>
</feature>
<keyword evidence="8" id="KW-0256">Endoplasmic reticulum</keyword>
<evidence type="ECO:0000256" key="11">
    <source>
        <dbReference type="ARBA" id="ARBA00023004"/>
    </source>
</evidence>
<evidence type="ECO:0008006" key="19">
    <source>
        <dbReference type="Google" id="ProtNLM"/>
    </source>
</evidence>
<evidence type="ECO:0000256" key="2">
    <source>
        <dbReference type="ARBA" id="ARBA00003690"/>
    </source>
</evidence>
<evidence type="ECO:0000256" key="9">
    <source>
        <dbReference type="ARBA" id="ARBA00022848"/>
    </source>
</evidence>
<dbReference type="GO" id="GO:0016705">
    <property type="term" value="F:oxidoreductase activity, acting on paired donors, with incorporation or reduction of molecular oxygen"/>
    <property type="evidence" value="ECO:0007669"/>
    <property type="project" value="InterPro"/>
</dbReference>
<dbReference type="OrthoDB" id="2789670at2759"/>
<dbReference type="PRINTS" id="PR00463">
    <property type="entry name" value="EP450I"/>
</dbReference>
<dbReference type="GO" id="GO:0020037">
    <property type="term" value="F:heme binding"/>
    <property type="evidence" value="ECO:0007669"/>
    <property type="project" value="InterPro"/>
</dbReference>
<dbReference type="GO" id="GO:0005789">
    <property type="term" value="C:endoplasmic reticulum membrane"/>
    <property type="evidence" value="ECO:0007669"/>
    <property type="project" value="UniProtKB-SubCell"/>
</dbReference>
<dbReference type="AlphaFoldDB" id="A0A9P0DNJ2"/>
<dbReference type="EMBL" id="OU896712">
    <property type="protein sequence ID" value="CAH1174260.1"/>
    <property type="molecule type" value="Genomic_DNA"/>
</dbReference>
<evidence type="ECO:0000256" key="14">
    <source>
        <dbReference type="PIRSR" id="PIRSR602401-1"/>
    </source>
</evidence>
<dbReference type="PANTHER" id="PTHR24292:SF84">
    <property type="entry name" value="CYTOCHROME P450 28A5-RELATED"/>
    <property type="match status" value="1"/>
</dbReference>
<dbReference type="PROSITE" id="PS00086">
    <property type="entry name" value="CYTOCHROME_P450"/>
    <property type="match status" value="1"/>
</dbReference>
<evidence type="ECO:0000313" key="18">
    <source>
        <dbReference type="Proteomes" id="UP001153737"/>
    </source>
</evidence>
<accession>A0A9P0DNJ2</accession>
<dbReference type="PANTHER" id="PTHR24292">
    <property type="entry name" value="CYTOCHROME P450"/>
    <property type="match status" value="1"/>
</dbReference>
<keyword evidence="6 14" id="KW-0349">Heme</keyword>
<keyword evidence="18" id="KW-1185">Reference proteome</keyword>
<keyword evidence="7 14" id="KW-0479">Metal-binding</keyword>
<evidence type="ECO:0000313" key="17">
    <source>
        <dbReference type="EMBL" id="CAH1174260.1"/>
    </source>
</evidence>
<keyword evidence="10 15" id="KW-0560">Oxidoreductase</keyword>
<reference evidence="17" key="2">
    <citation type="submission" date="2022-10" db="EMBL/GenBank/DDBJ databases">
        <authorList>
            <consortium name="ENA_rothamsted_submissions"/>
            <consortium name="culmorum"/>
            <person name="King R."/>
        </authorList>
    </citation>
    <scope>NUCLEOTIDE SEQUENCE</scope>
</reference>
<protein>
    <recommendedName>
        <fullName evidence="19">Cytochrome P450</fullName>
    </recommendedName>
</protein>
<dbReference type="InterPro" id="IPR017972">
    <property type="entry name" value="Cyt_P450_CS"/>
</dbReference>
<evidence type="ECO:0000256" key="13">
    <source>
        <dbReference type="ARBA" id="ARBA00023136"/>
    </source>
</evidence>